<sequence length="375" mass="40756">MRVLHIKHGFGMDGASKMVDGLACALSPLDVVSDVLVDQPLSDACSTFVDDVHRQGGTVYSIEDAWGASGKRMPHKLFKLLYTFKVMRRGGYAAVHLQTDTPSRAQMLMVAKAAGIKVRVAHSHSTSCAASETELDRQLSYRRKMTKYATHYLACSTDAGRWLFSDELVDSGQVKVLNNGIGVALYRFDEGRRRRMREDLRVDGKLVLSCIGRLTALKNVPFAIDICAELAARGAEPVLLVVGDGEERNALEDYAALAAPEGAVHFLGVRDDIPDLLQAIDVVLMPSRFEGLPVTLVEAQAASVPCVVSDAVSREADLAGEMTFLPLGDGMSAWADAVLARAQEPRSDRSEAVVRSGFSIDEVARELARIYRGDC</sequence>
<dbReference type="PANTHER" id="PTHR45947:SF3">
    <property type="entry name" value="SULFOQUINOVOSYL TRANSFERASE SQD2"/>
    <property type="match status" value="1"/>
</dbReference>
<name>A0A7C9JMF7_9BACT</name>
<keyword evidence="1" id="KW-0808">Transferase</keyword>
<dbReference type="AlphaFoldDB" id="A0A7C9JMF7"/>
<organism evidence="1">
    <name type="scientific">Muribaculaceae bacterium Z82</name>
    <dbReference type="NCBI Taxonomy" id="2304548"/>
    <lineage>
        <taxon>Bacteria</taxon>
        <taxon>Pseudomonadati</taxon>
        <taxon>Bacteroidota</taxon>
        <taxon>Bacteroidia</taxon>
        <taxon>Bacteroidales</taxon>
        <taxon>Muribaculaceae</taxon>
    </lineage>
</organism>
<dbReference type="SUPFAM" id="SSF53756">
    <property type="entry name" value="UDP-Glycosyltransferase/glycogen phosphorylase"/>
    <property type="match status" value="1"/>
</dbReference>
<dbReference type="PANTHER" id="PTHR45947">
    <property type="entry name" value="SULFOQUINOVOSYL TRANSFERASE SQD2"/>
    <property type="match status" value="1"/>
</dbReference>
<evidence type="ECO:0000313" key="1">
    <source>
        <dbReference type="EMBL" id="NBI33858.1"/>
    </source>
</evidence>
<accession>A0A7C9JMF7</accession>
<proteinExistence type="predicted"/>
<comment type="caution">
    <text evidence="1">The sequence shown here is derived from an EMBL/GenBank/DDBJ whole genome shotgun (WGS) entry which is preliminary data.</text>
</comment>
<gene>
    <name evidence="1" type="ORF">D1639_02160</name>
</gene>
<dbReference type="InterPro" id="IPR050194">
    <property type="entry name" value="Glycosyltransferase_grp1"/>
</dbReference>
<dbReference type="EMBL" id="QWKH01000008">
    <property type="protein sequence ID" value="NBI33858.1"/>
    <property type="molecule type" value="Genomic_DNA"/>
</dbReference>
<dbReference type="Gene3D" id="3.40.50.2000">
    <property type="entry name" value="Glycogen Phosphorylase B"/>
    <property type="match status" value="2"/>
</dbReference>
<protein>
    <submittedName>
        <fullName evidence="1">Glycosyltransferase family 1 protein</fullName>
    </submittedName>
</protein>
<dbReference type="Pfam" id="PF13692">
    <property type="entry name" value="Glyco_trans_1_4"/>
    <property type="match status" value="1"/>
</dbReference>
<dbReference type="GO" id="GO:0016758">
    <property type="term" value="F:hexosyltransferase activity"/>
    <property type="evidence" value="ECO:0007669"/>
    <property type="project" value="TreeGrafter"/>
</dbReference>
<reference evidence="1" key="1">
    <citation type="submission" date="2018-08" db="EMBL/GenBank/DDBJ databases">
        <title>Murine metabolic-syndrome-specific gut microbial biobank.</title>
        <authorList>
            <person name="Liu C."/>
        </authorList>
    </citation>
    <scope>NUCLEOTIDE SEQUENCE [LARGE SCALE GENOMIC DNA]</scope>
    <source>
        <strain evidence="1">Z82</strain>
    </source>
</reference>